<dbReference type="AlphaFoldDB" id="A0A1H1SMR0"/>
<name>A0A1H1SMR0_9ACTN</name>
<accession>A0A1H1SMR0</accession>
<reference evidence="1 2" key="1">
    <citation type="submission" date="2016-10" db="EMBL/GenBank/DDBJ databases">
        <authorList>
            <person name="de Groot N.N."/>
        </authorList>
    </citation>
    <scope>NUCLEOTIDE SEQUENCE [LARGE SCALE GENOMIC DNA]</scope>
    <source>
        <strain evidence="1 2">DSM 21800</strain>
    </source>
</reference>
<proteinExistence type="predicted"/>
<protein>
    <submittedName>
        <fullName evidence="1">Uncharacterized protein</fullName>
    </submittedName>
</protein>
<organism evidence="1 2">
    <name type="scientific">Microlunatus soli</name>
    <dbReference type="NCBI Taxonomy" id="630515"/>
    <lineage>
        <taxon>Bacteria</taxon>
        <taxon>Bacillati</taxon>
        <taxon>Actinomycetota</taxon>
        <taxon>Actinomycetes</taxon>
        <taxon>Propionibacteriales</taxon>
        <taxon>Propionibacteriaceae</taxon>
        <taxon>Microlunatus</taxon>
    </lineage>
</organism>
<evidence type="ECO:0000313" key="1">
    <source>
        <dbReference type="EMBL" id="SDS48669.1"/>
    </source>
</evidence>
<dbReference type="RefSeq" id="WP_157683349.1">
    <property type="nucleotide sequence ID" value="NZ_LT629772.1"/>
</dbReference>
<dbReference type="EMBL" id="LT629772">
    <property type="protein sequence ID" value="SDS48669.1"/>
    <property type="molecule type" value="Genomic_DNA"/>
</dbReference>
<evidence type="ECO:0000313" key="2">
    <source>
        <dbReference type="Proteomes" id="UP000199103"/>
    </source>
</evidence>
<gene>
    <name evidence="1" type="ORF">SAMN04489812_2055</name>
</gene>
<keyword evidence="2" id="KW-1185">Reference proteome</keyword>
<dbReference type="Proteomes" id="UP000199103">
    <property type="component" value="Chromosome I"/>
</dbReference>
<sequence length="57" mass="6285">MPNELSSSAAVPLTEIEWKVGTGRWEAVCSARSGADHVTMLFKVLAGNWQIIYLHRG</sequence>